<dbReference type="CDD" id="cd01392">
    <property type="entry name" value="HTH_LacI"/>
    <property type="match status" value="1"/>
</dbReference>
<evidence type="ECO:0000256" key="2">
    <source>
        <dbReference type="ARBA" id="ARBA00023125"/>
    </source>
</evidence>
<gene>
    <name evidence="6" type="ORF">CLV92_102167</name>
</gene>
<dbReference type="SUPFAM" id="SSF47413">
    <property type="entry name" value="lambda repressor-like DNA-binding domains"/>
    <property type="match status" value="1"/>
</dbReference>
<reference evidence="6 7" key="1">
    <citation type="submission" date="2018-02" db="EMBL/GenBank/DDBJ databases">
        <title>Genomic Encyclopedia of Archaeal and Bacterial Type Strains, Phase II (KMG-II): from individual species to whole genera.</title>
        <authorList>
            <person name="Goeker M."/>
        </authorList>
    </citation>
    <scope>NUCLEOTIDE SEQUENCE [LARGE SCALE GENOMIC DNA]</scope>
    <source>
        <strain evidence="6 7">DSM 22857</strain>
    </source>
</reference>
<dbReference type="Gene3D" id="1.10.260.40">
    <property type="entry name" value="lambda repressor-like DNA-binding domains"/>
    <property type="match status" value="1"/>
</dbReference>
<dbReference type="PANTHER" id="PTHR30146:SF109">
    <property type="entry name" value="HTH-TYPE TRANSCRIPTIONAL REGULATOR GALS"/>
    <property type="match status" value="1"/>
</dbReference>
<dbReference type="CDD" id="cd01574">
    <property type="entry name" value="PBP1_LacI"/>
    <property type="match status" value="1"/>
</dbReference>
<dbReference type="PANTHER" id="PTHR30146">
    <property type="entry name" value="LACI-RELATED TRANSCRIPTIONAL REPRESSOR"/>
    <property type="match status" value="1"/>
</dbReference>
<feature type="domain" description="HTH lacI-type" evidence="5">
    <location>
        <begin position="29"/>
        <end position="83"/>
    </location>
</feature>
<accession>A0A2S6IUV7</accession>
<feature type="region of interest" description="Disordered" evidence="4">
    <location>
        <begin position="1"/>
        <end position="28"/>
    </location>
</feature>
<dbReference type="PROSITE" id="PS00356">
    <property type="entry name" value="HTH_LACI_1"/>
    <property type="match status" value="1"/>
</dbReference>
<comment type="caution">
    <text evidence="6">The sequence shown here is derived from an EMBL/GenBank/DDBJ whole genome shotgun (WGS) entry which is preliminary data.</text>
</comment>
<dbReference type="SMART" id="SM00354">
    <property type="entry name" value="HTH_LACI"/>
    <property type="match status" value="1"/>
</dbReference>
<dbReference type="GO" id="GO:0000976">
    <property type="term" value="F:transcription cis-regulatory region binding"/>
    <property type="evidence" value="ECO:0007669"/>
    <property type="project" value="TreeGrafter"/>
</dbReference>
<name>A0A2S6IUV7_9ACTN</name>
<dbReference type="EMBL" id="PTJD01000002">
    <property type="protein sequence ID" value="PPK98016.1"/>
    <property type="molecule type" value="Genomic_DNA"/>
</dbReference>
<keyword evidence="2" id="KW-0238">DNA-binding</keyword>
<dbReference type="Pfam" id="PF00356">
    <property type="entry name" value="LacI"/>
    <property type="match status" value="1"/>
</dbReference>
<keyword evidence="7" id="KW-1185">Reference proteome</keyword>
<organism evidence="6 7">
    <name type="scientific">Kineococcus xinjiangensis</name>
    <dbReference type="NCBI Taxonomy" id="512762"/>
    <lineage>
        <taxon>Bacteria</taxon>
        <taxon>Bacillati</taxon>
        <taxon>Actinomycetota</taxon>
        <taxon>Actinomycetes</taxon>
        <taxon>Kineosporiales</taxon>
        <taxon>Kineosporiaceae</taxon>
        <taxon>Kineococcus</taxon>
    </lineage>
</organism>
<dbReference type="SUPFAM" id="SSF53822">
    <property type="entry name" value="Periplasmic binding protein-like I"/>
    <property type="match status" value="1"/>
</dbReference>
<sequence>MPVPLGKGADRPQPKEATVTATTPAPRQPVMSDVARMAGVSHQTVSRVLNDTGPVREETRRRVLEAIDALGYRRNPAARALVTQRSGLLGVITPFGIHHGPVHTLLGVEEAARARGMSVVLCSLAEVRSGTMSAAMRHLAGQNVEGIVVVTSVTSVVGSLPVPEGLPVVVAQARPGGHLPSVSVDHELGARLATRHLLEAGHRTVLHVRGPHDWPEGDRRVRGWEEALAEVGAPVEEPLLGDWSGDSGYQAGQEVVRRWRELPAGERPTAVFAANDLMAFGLMHALHEAGLRVPADVAVVGFDDVPGAAHSWPPLTTLRQDFRELGRQCVHALLARLDGGQQIEPVDAIPPQLVVRCSSGAP</sequence>
<dbReference type="Pfam" id="PF13377">
    <property type="entry name" value="Peripla_BP_3"/>
    <property type="match status" value="1"/>
</dbReference>
<dbReference type="GO" id="GO:0003700">
    <property type="term" value="F:DNA-binding transcription factor activity"/>
    <property type="evidence" value="ECO:0007669"/>
    <property type="project" value="TreeGrafter"/>
</dbReference>
<dbReference type="InterPro" id="IPR010982">
    <property type="entry name" value="Lambda_DNA-bd_dom_sf"/>
</dbReference>
<evidence type="ECO:0000256" key="1">
    <source>
        <dbReference type="ARBA" id="ARBA00023015"/>
    </source>
</evidence>
<evidence type="ECO:0000256" key="3">
    <source>
        <dbReference type="ARBA" id="ARBA00023163"/>
    </source>
</evidence>
<dbReference type="InterPro" id="IPR000843">
    <property type="entry name" value="HTH_LacI"/>
</dbReference>
<dbReference type="InterPro" id="IPR046335">
    <property type="entry name" value="LacI/GalR-like_sensor"/>
</dbReference>
<dbReference type="AlphaFoldDB" id="A0A2S6IUV7"/>
<proteinExistence type="predicted"/>
<keyword evidence="1" id="KW-0805">Transcription regulation</keyword>
<evidence type="ECO:0000259" key="5">
    <source>
        <dbReference type="PROSITE" id="PS50932"/>
    </source>
</evidence>
<protein>
    <submittedName>
        <fullName evidence="6">LacI family transcriptional regulator</fullName>
    </submittedName>
</protein>
<dbReference type="Proteomes" id="UP000239485">
    <property type="component" value="Unassembled WGS sequence"/>
</dbReference>
<evidence type="ECO:0000313" key="7">
    <source>
        <dbReference type="Proteomes" id="UP000239485"/>
    </source>
</evidence>
<keyword evidence="3" id="KW-0804">Transcription</keyword>
<evidence type="ECO:0000313" key="6">
    <source>
        <dbReference type="EMBL" id="PPK98016.1"/>
    </source>
</evidence>
<dbReference type="InterPro" id="IPR028082">
    <property type="entry name" value="Peripla_BP_I"/>
</dbReference>
<evidence type="ECO:0000256" key="4">
    <source>
        <dbReference type="SAM" id="MobiDB-lite"/>
    </source>
</evidence>
<dbReference type="Gene3D" id="3.40.50.2300">
    <property type="match status" value="2"/>
</dbReference>
<dbReference type="PROSITE" id="PS50932">
    <property type="entry name" value="HTH_LACI_2"/>
    <property type="match status" value="1"/>
</dbReference>